<evidence type="ECO:0000256" key="1">
    <source>
        <dbReference type="ARBA" id="ARBA00001460"/>
    </source>
</evidence>
<evidence type="ECO:0000313" key="12">
    <source>
        <dbReference type="Proteomes" id="UP000229707"/>
    </source>
</evidence>
<evidence type="ECO:0000256" key="9">
    <source>
        <dbReference type="ARBA" id="ARBA00023102"/>
    </source>
</evidence>
<evidence type="ECO:0000256" key="7">
    <source>
        <dbReference type="ARBA" id="ARBA00022801"/>
    </source>
</evidence>
<sequence>MMDNMFVGKRRSWNYWYLYDLMNLVAIKSQILSDQNSWISKMLVAGPKLILKKIGQEQTELFLAINYEANHEVVMESVDLIFHVVLLARSIGFNLNNVIRLINHFNTETPTQHPMKRPNLLRINRPNYGMHYPLLTPNIWKIKQYNVIFGRLNNSILNLFMVVVGLGTRGYWYYNGLSTLFFDVLQNIITLIRSRNIRYLELINEVINRTG</sequence>
<dbReference type="SUPFAM" id="SSF101386">
    <property type="entry name" value="all-alpha NTP pyrophosphatases"/>
    <property type="match status" value="1"/>
</dbReference>
<keyword evidence="9" id="KW-0368">Histidine biosynthesis</keyword>
<keyword evidence="10" id="KW-1133">Transmembrane helix</keyword>
<keyword evidence="10" id="KW-0472">Membrane</keyword>
<proteinExistence type="inferred from homology"/>
<evidence type="ECO:0000256" key="10">
    <source>
        <dbReference type="SAM" id="Phobius"/>
    </source>
</evidence>
<dbReference type="InterPro" id="IPR008179">
    <property type="entry name" value="HisE"/>
</dbReference>
<dbReference type="NCBIfam" id="TIGR03188">
    <property type="entry name" value="histidine_hisI"/>
    <property type="match status" value="1"/>
</dbReference>
<comment type="similarity">
    <text evidence="3">Belongs to the PRA-PH family.</text>
</comment>
<comment type="catalytic activity">
    <reaction evidence="1">
        <text>1-(5-phospho-beta-D-ribosyl)-ATP + H2O = 1-(5-phospho-beta-D-ribosyl)-5'-AMP + diphosphate + H(+)</text>
        <dbReference type="Rhea" id="RHEA:22828"/>
        <dbReference type="ChEBI" id="CHEBI:15377"/>
        <dbReference type="ChEBI" id="CHEBI:15378"/>
        <dbReference type="ChEBI" id="CHEBI:33019"/>
        <dbReference type="ChEBI" id="CHEBI:59457"/>
        <dbReference type="ChEBI" id="CHEBI:73183"/>
        <dbReference type="EC" id="3.6.1.31"/>
    </reaction>
</comment>
<comment type="pathway">
    <text evidence="2">Amino-acid biosynthesis; L-histidine biosynthesis; L-histidine from 5-phospho-alpha-D-ribose 1-diphosphate: step 2/9.</text>
</comment>
<keyword evidence="7" id="KW-0378">Hydrolase</keyword>
<evidence type="ECO:0000256" key="5">
    <source>
        <dbReference type="ARBA" id="ARBA00022605"/>
    </source>
</evidence>
<evidence type="ECO:0000256" key="4">
    <source>
        <dbReference type="ARBA" id="ARBA00012414"/>
    </source>
</evidence>
<organism evidence="11 12">
    <name type="scientific">Candidatus Hodgkinia cicadicola</name>
    <dbReference type="NCBI Taxonomy" id="573658"/>
    <lineage>
        <taxon>Bacteria</taxon>
        <taxon>Pseudomonadati</taxon>
        <taxon>Pseudomonadota</taxon>
        <taxon>Alphaproteobacteria</taxon>
        <taxon>Hyphomicrobiales</taxon>
        <taxon>Candidatus Hodgkinia</taxon>
    </lineage>
</organism>
<dbReference type="InterPro" id="IPR021130">
    <property type="entry name" value="PRib-ATP_PPHydrolase-like"/>
</dbReference>
<keyword evidence="6" id="KW-0547">Nucleotide-binding</keyword>
<comment type="caution">
    <text evidence="11">The sequence shown here is derived from an EMBL/GenBank/DDBJ whole genome shotgun (WGS) entry which is preliminary data.</text>
</comment>
<evidence type="ECO:0000256" key="6">
    <source>
        <dbReference type="ARBA" id="ARBA00022741"/>
    </source>
</evidence>
<keyword evidence="10" id="KW-0812">Transmembrane</keyword>
<dbReference type="Gene3D" id="1.10.287.1080">
    <property type="entry name" value="MazG-like"/>
    <property type="match status" value="1"/>
</dbReference>
<keyword evidence="5" id="KW-0028">Amino-acid biosynthesis</keyword>
<evidence type="ECO:0000313" key="11">
    <source>
        <dbReference type="EMBL" id="PIM95155.1"/>
    </source>
</evidence>
<keyword evidence="12" id="KW-1185">Reference proteome</keyword>
<dbReference type="EMBL" id="NXGL01000002">
    <property type="protein sequence ID" value="PIM95155.1"/>
    <property type="molecule type" value="Genomic_DNA"/>
</dbReference>
<gene>
    <name evidence="11" type="primary">hisE</name>
    <name evidence="11" type="ORF">MAGCAS_24</name>
</gene>
<accession>A0ABX4MFA0</accession>
<reference evidence="11" key="1">
    <citation type="submission" date="2017-09" db="EMBL/GenBank/DDBJ databases">
        <authorList>
            <person name="Campbell M.A."/>
            <person name="Lukasik P."/>
            <person name="Simon C."/>
            <person name="McCutcheon J.P."/>
        </authorList>
    </citation>
    <scope>NUCLEOTIDE SEQUENCE [LARGE SCALE GENOMIC DNA]</scope>
    <source>
        <strain evidence="11">MAGCAS</strain>
    </source>
</reference>
<dbReference type="CDD" id="cd11534">
    <property type="entry name" value="NTP-PPase_HisIE_like"/>
    <property type="match status" value="1"/>
</dbReference>
<evidence type="ECO:0000256" key="3">
    <source>
        <dbReference type="ARBA" id="ARBA00009392"/>
    </source>
</evidence>
<keyword evidence="8" id="KW-0067">ATP-binding</keyword>
<evidence type="ECO:0000256" key="2">
    <source>
        <dbReference type="ARBA" id="ARBA00005204"/>
    </source>
</evidence>
<dbReference type="EC" id="3.6.1.31" evidence="4"/>
<name>A0ABX4MFA0_9HYPH</name>
<evidence type="ECO:0000256" key="8">
    <source>
        <dbReference type="ARBA" id="ARBA00022840"/>
    </source>
</evidence>
<feature type="transmembrane region" description="Helical" evidence="10">
    <location>
        <begin position="148"/>
        <end position="166"/>
    </location>
</feature>
<dbReference type="Proteomes" id="UP000229707">
    <property type="component" value="Unassembled WGS sequence"/>
</dbReference>
<protein>
    <recommendedName>
        <fullName evidence="4">phosphoribosyl-ATP diphosphatase</fullName>
        <ecNumber evidence="4">3.6.1.31</ecNumber>
    </recommendedName>
</protein>
<dbReference type="Pfam" id="PF01503">
    <property type="entry name" value="PRA-PH"/>
    <property type="match status" value="1"/>
</dbReference>